<proteinExistence type="predicted"/>
<dbReference type="InterPro" id="IPR000594">
    <property type="entry name" value="ThiF_NAD_FAD-bd"/>
</dbReference>
<protein>
    <submittedName>
        <fullName evidence="2">ThiF family protein</fullName>
    </submittedName>
</protein>
<dbReference type="EMBL" id="FNSV01000005">
    <property type="protein sequence ID" value="SEB61150.1"/>
    <property type="molecule type" value="Genomic_DNA"/>
</dbReference>
<dbReference type="OrthoDB" id="6377837at2"/>
<feature type="domain" description="THIF-type NAD/FAD binding fold" evidence="1">
    <location>
        <begin position="183"/>
        <end position="459"/>
    </location>
</feature>
<dbReference type="InterPro" id="IPR035985">
    <property type="entry name" value="Ubiquitin-activating_enz"/>
</dbReference>
<organism evidence="2 3">
    <name type="scientific">Rhodococcus koreensis</name>
    <dbReference type="NCBI Taxonomy" id="99653"/>
    <lineage>
        <taxon>Bacteria</taxon>
        <taxon>Bacillati</taxon>
        <taxon>Actinomycetota</taxon>
        <taxon>Actinomycetes</taxon>
        <taxon>Mycobacteriales</taxon>
        <taxon>Nocardiaceae</taxon>
        <taxon>Rhodococcus</taxon>
    </lineage>
</organism>
<dbReference type="SUPFAM" id="SSF69572">
    <property type="entry name" value="Activating enzymes of the ubiquitin-like proteins"/>
    <property type="match status" value="1"/>
</dbReference>
<reference evidence="3" key="1">
    <citation type="submission" date="2016-10" db="EMBL/GenBank/DDBJ databases">
        <authorList>
            <person name="Varghese N."/>
            <person name="Submissions S."/>
        </authorList>
    </citation>
    <scope>NUCLEOTIDE SEQUENCE [LARGE SCALE GENOMIC DNA]</scope>
    <source>
        <strain evidence="3">DSM 44498</strain>
    </source>
</reference>
<dbReference type="GO" id="GO:0008641">
    <property type="term" value="F:ubiquitin-like modifier activating enzyme activity"/>
    <property type="evidence" value="ECO:0007669"/>
    <property type="project" value="InterPro"/>
</dbReference>
<dbReference type="RefSeq" id="WP_072948256.1">
    <property type="nucleotide sequence ID" value="NZ_FNSV01000005.1"/>
</dbReference>
<dbReference type="AlphaFoldDB" id="A0A1H4KRH8"/>
<accession>A0A1H4KRH8</accession>
<dbReference type="PANTHER" id="PTHR10953">
    <property type="entry name" value="UBIQUITIN-ACTIVATING ENZYME E1"/>
    <property type="match status" value="1"/>
</dbReference>
<evidence type="ECO:0000313" key="3">
    <source>
        <dbReference type="Proteomes" id="UP000183561"/>
    </source>
</evidence>
<evidence type="ECO:0000313" key="2">
    <source>
        <dbReference type="EMBL" id="SEB61150.1"/>
    </source>
</evidence>
<evidence type="ECO:0000259" key="1">
    <source>
        <dbReference type="Pfam" id="PF00899"/>
    </source>
</evidence>
<dbReference type="PANTHER" id="PTHR10953:SF247">
    <property type="entry name" value="SLL6053 PROTEIN"/>
    <property type="match status" value="1"/>
</dbReference>
<dbReference type="InterPro" id="IPR045886">
    <property type="entry name" value="ThiF/MoeB/HesA"/>
</dbReference>
<sequence>MAERTVNGTWSVVITGEQWALLYGHLFPGDGDEHGAILRCGIARSSRGTRLLVHDVVTAVDGIDYIEGNRGYRKLTARFVADNIDTCAEEGLAYLAVHNHGGRDRVGFSRTDVASHERGYPALLDINDGVPVGALVFASNAVAGDIWTSDGNRHTITHLRVAGRPQLTLTPEPVPARAADPTYDRQARIFGDRGQAILAGSKVAVVGLGGIGSLIAEYLARLGVGELVFIDPDRIDPTNLPRVVGARRSDAWSLLQDEGRPGWMQRLGARLATPKVKIAARVARQASKTVRITAVPRSVVDADVAVLLTDCDHIFLAADSALARRLVNSVTHQYLIPNTQVGSKVTVIDSAVADIFSVSKMSSPGSGCLQCNGLIPASRLTEEATSAIQRRRQRYVDDENVHAPSVITLNAVAASRAVDDWLMTIGGLADPTISADHWVSHHPLTDEVVEHEPAKSPDCRHCGPSRLAIGDGASLLARP</sequence>
<dbReference type="Proteomes" id="UP000183561">
    <property type="component" value="Unassembled WGS sequence"/>
</dbReference>
<dbReference type="Gene3D" id="3.40.50.720">
    <property type="entry name" value="NAD(P)-binding Rossmann-like Domain"/>
    <property type="match status" value="1"/>
</dbReference>
<name>A0A1H4KRH8_9NOCA</name>
<keyword evidence="3" id="KW-1185">Reference proteome</keyword>
<dbReference type="GO" id="GO:0016779">
    <property type="term" value="F:nucleotidyltransferase activity"/>
    <property type="evidence" value="ECO:0007669"/>
    <property type="project" value="TreeGrafter"/>
</dbReference>
<dbReference type="GO" id="GO:0005737">
    <property type="term" value="C:cytoplasm"/>
    <property type="evidence" value="ECO:0007669"/>
    <property type="project" value="TreeGrafter"/>
</dbReference>
<dbReference type="Pfam" id="PF00899">
    <property type="entry name" value="ThiF"/>
    <property type="match status" value="1"/>
</dbReference>
<gene>
    <name evidence="2" type="ORF">SAMN04490239_0858</name>
</gene>
<dbReference type="GO" id="GO:0004792">
    <property type="term" value="F:thiosulfate-cyanide sulfurtransferase activity"/>
    <property type="evidence" value="ECO:0007669"/>
    <property type="project" value="TreeGrafter"/>
</dbReference>